<evidence type="ECO:0000313" key="3">
    <source>
        <dbReference type="Proteomes" id="UP001595758"/>
    </source>
</evidence>
<dbReference type="Gene3D" id="3.40.50.150">
    <property type="entry name" value="Vaccinia Virus protein VP39"/>
    <property type="match status" value="1"/>
</dbReference>
<dbReference type="InterPro" id="IPR029063">
    <property type="entry name" value="SAM-dependent_MTases_sf"/>
</dbReference>
<dbReference type="Proteomes" id="UP001595758">
    <property type="component" value="Unassembled WGS sequence"/>
</dbReference>
<keyword evidence="2" id="KW-0808">Transferase</keyword>
<dbReference type="Pfam" id="PF03848">
    <property type="entry name" value="TehB"/>
    <property type="match status" value="1"/>
</dbReference>
<organism evidence="2 3">
    <name type="scientific">Legionella dresdenensis</name>
    <dbReference type="NCBI Taxonomy" id="450200"/>
    <lineage>
        <taxon>Bacteria</taxon>
        <taxon>Pseudomonadati</taxon>
        <taxon>Pseudomonadota</taxon>
        <taxon>Gammaproteobacteria</taxon>
        <taxon>Legionellales</taxon>
        <taxon>Legionellaceae</taxon>
        <taxon>Legionella</taxon>
    </lineage>
</organism>
<evidence type="ECO:0000313" key="2">
    <source>
        <dbReference type="EMBL" id="MFC3909140.1"/>
    </source>
</evidence>
<accession>A0ABV8CGM0</accession>
<keyword evidence="2" id="KW-0489">Methyltransferase</keyword>
<protein>
    <submittedName>
        <fullName evidence="2">Class I SAM-dependent methyltransferase</fullName>
    </submittedName>
</protein>
<gene>
    <name evidence="2" type="ORF">ACFORL_08635</name>
</gene>
<comment type="caution">
    <text evidence="2">The sequence shown here is derived from an EMBL/GenBank/DDBJ whole genome shotgun (WGS) entry which is preliminary data.</text>
</comment>
<dbReference type="GO" id="GO:0032259">
    <property type="term" value="P:methylation"/>
    <property type="evidence" value="ECO:0007669"/>
    <property type="project" value="UniProtKB-KW"/>
</dbReference>
<dbReference type="EMBL" id="JBHSAB010000020">
    <property type="protein sequence ID" value="MFC3909140.1"/>
    <property type="molecule type" value="Genomic_DNA"/>
</dbReference>
<feature type="domain" description="Tellurite resistance methyltransferase TehB-like" evidence="1">
    <location>
        <begin position="9"/>
        <end position="129"/>
    </location>
</feature>
<evidence type="ECO:0000259" key="1">
    <source>
        <dbReference type="Pfam" id="PF03848"/>
    </source>
</evidence>
<reference evidence="3" key="1">
    <citation type="journal article" date="2019" name="Int. J. Syst. Evol. Microbiol.">
        <title>The Global Catalogue of Microorganisms (GCM) 10K type strain sequencing project: providing services to taxonomists for standard genome sequencing and annotation.</title>
        <authorList>
            <consortium name="The Broad Institute Genomics Platform"/>
            <consortium name="The Broad Institute Genome Sequencing Center for Infectious Disease"/>
            <person name="Wu L."/>
            <person name="Ma J."/>
        </authorList>
    </citation>
    <scope>NUCLEOTIDE SEQUENCE [LARGE SCALE GENOMIC DNA]</scope>
    <source>
        <strain evidence="3">CCUG 59858</strain>
    </source>
</reference>
<dbReference type="GO" id="GO:0008168">
    <property type="term" value="F:methyltransferase activity"/>
    <property type="evidence" value="ECO:0007669"/>
    <property type="project" value="UniProtKB-KW"/>
</dbReference>
<dbReference type="CDD" id="cd02440">
    <property type="entry name" value="AdoMet_MTases"/>
    <property type="match status" value="1"/>
</dbReference>
<sequence>MNDRNWAHYYKITKQITSPRKTLLKAIEIFSNRSKSTHTKAAIDLGCGSGADSIELLKHGWSVLAIDYQAEAISTLLSLCPPSLQNRLDTKVMPFELLTSLPRVQLINASYSLPFLREDKFYSIWNTIVDTMHQGDMFAGTFFGINDGWNSSKNLDMTFFNHDDLSNLLLPFEVAFLEEEEIDKTDALGNIKHWHVYSVVAEKC</sequence>
<dbReference type="SUPFAM" id="SSF53335">
    <property type="entry name" value="S-adenosyl-L-methionine-dependent methyltransferases"/>
    <property type="match status" value="1"/>
</dbReference>
<proteinExistence type="predicted"/>
<name>A0ABV8CGM0_9GAMM</name>
<dbReference type="InterPro" id="IPR015985">
    <property type="entry name" value="TehB-like_dom"/>
</dbReference>
<keyword evidence="3" id="KW-1185">Reference proteome</keyword>
<dbReference type="RefSeq" id="WP_382343076.1">
    <property type="nucleotide sequence ID" value="NZ_JBHSAB010000020.1"/>
</dbReference>